<organism evidence="1 2">
    <name type="scientific">Scutellospora calospora</name>
    <dbReference type="NCBI Taxonomy" id="85575"/>
    <lineage>
        <taxon>Eukaryota</taxon>
        <taxon>Fungi</taxon>
        <taxon>Fungi incertae sedis</taxon>
        <taxon>Mucoromycota</taxon>
        <taxon>Glomeromycotina</taxon>
        <taxon>Glomeromycetes</taxon>
        <taxon>Diversisporales</taxon>
        <taxon>Gigasporaceae</taxon>
        <taxon>Scutellospora</taxon>
    </lineage>
</organism>
<accession>A0ACA9ND47</accession>
<dbReference type="EMBL" id="CAJVPM010023123">
    <property type="protein sequence ID" value="CAG8648329.1"/>
    <property type="molecule type" value="Genomic_DNA"/>
</dbReference>
<keyword evidence="2" id="KW-1185">Reference proteome</keyword>
<feature type="non-terminal residue" evidence="1">
    <location>
        <position position="1"/>
    </location>
</feature>
<proteinExistence type="predicted"/>
<protein>
    <submittedName>
        <fullName evidence="1">5124_t:CDS:1</fullName>
    </submittedName>
</protein>
<evidence type="ECO:0000313" key="2">
    <source>
        <dbReference type="Proteomes" id="UP000789860"/>
    </source>
</evidence>
<name>A0ACA9ND47_9GLOM</name>
<reference evidence="1" key="1">
    <citation type="submission" date="2021-06" db="EMBL/GenBank/DDBJ databases">
        <authorList>
            <person name="Kallberg Y."/>
            <person name="Tangrot J."/>
            <person name="Rosling A."/>
        </authorList>
    </citation>
    <scope>NUCLEOTIDE SEQUENCE</scope>
    <source>
        <strain evidence="1">AU212A</strain>
    </source>
</reference>
<gene>
    <name evidence="1" type="ORF">SCALOS_LOCUS8577</name>
</gene>
<evidence type="ECO:0000313" key="1">
    <source>
        <dbReference type="EMBL" id="CAG8648329.1"/>
    </source>
</evidence>
<dbReference type="Proteomes" id="UP000789860">
    <property type="component" value="Unassembled WGS sequence"/>
</dbReference>
<comment type="caution">
    <text evidence="1">The sequence shown here is derived from an EMBL/GenBank/DDBJ whole genome shotgun (WGS) entry which is preliminary data.</text>
</comment>
<sequence>NGVNSNDINDTSWDTHIKDSSEDKKEKCDYLISKMITKYFPENETNIFALLPKRSDKSAFK</sequence>